<dbReference type="PANTHER" id="PTHR20208">
    <property type="entry name" value="STRUCTURE-SPECIFIC ENDONUCLEASE SUBUNIT SLX1"/>
    <property type="match status" value="1"/>
</dbReference>
<evidence type="ECO:0000256" key="4">
    <source>
        <dbReference type="ARBA" id="ARBA00022801"/>
    </source>
</evidence>
<comment type="function">
    <text evidence="8">Catalytic subunit of the SLX1-SLX4 structure-specific endonuclease that resolves DNA secondary structures generated during DNA repair and recombination. Has endonuclease activity towards branched DNA substrates, introducing single-strand cuts in duplex DNA close to junctions with ss-DNA.</text>
</comment>
<dbReference type="InterPro" id="IPR013083">
    <property type="entry name" value="Znf_RING/FYVE/PHD"/>
</dbReference>
<feature type="region of interest" description="Disordered" evidence="9">
    <location>
        <begin position="326"/>
        <end position="580"/>
    </location>
</feature>
<gene>
    <name evidence="11" type="ORF">BDP27DRAFT_573136</name>
</gene>
<dbReference type="GO" id="GO:0033557">
    <property type="term" value="C:Slx1-Slx4 complex"/>
    <property type="evidence" value="ECO:0007669"/>
    <property type="project" value="UniProtKB-UniRule"/>
</dbReference>
<dbReference type="InterPro" id="IPR048749">
    <property type="entry name" value="SLX1_C"/>
</dbReference>
<reference evidence="11" key="1">
    <citation type="submission" date="2020-11" db="EMBL/GenBank/DDBJ databases">
        <authorList>
            <consortium name="DOE Joint Genome Institute"/>
            <person name="Ahrendt S."/>
            <person name="Riley R."/>
            <person name="Andreopoulos W."/>
            <person name="Labutti K."/>
            <person name="Pangilinan J."/>
            <person name="Ruiz-Duenas F.J."/>
            <person name="Barrasa J.M."/>
            <person name="Sanchez-Garcia M."/>
            <person name="Camarero S."/>
            <person name="Miyauchi S."/>
            <person name="Serrano A."/>
            <person name="Linde D."/>
            <person name="Babiker R."/>
            <person name="Drula E."/>
            <person name="Ayuso-Fernandez I."/>
            <person name="Pacheco R."/>
            <person name="Padilla G."/>
            <person name="Ferreira P."/>
            <person name="Barriuso J."/>
            <person name="Kellner H."/>
            <person name="Castanera R."/>
            <person name="Alfaro M."/>
            <person name="Ramirez L."/>
            <person name="Pisabarro A.G."/>
            <person name="Kuo A."/>
            <person name="Tritt A."/>
            <person name="Lipzen A."/>
            <person name="He G."/>
            <person name="Yan M."/>
            <person name="Ng V."/>
            <person name="Cullen D."/>
            <person name="Martin F."/>
            <person name="Rosso M.-N."/>
            <person name="Henrissat B."/>
            <person name="Hibbett D."/>
            <person name="Martinez A.T."/>
            <person name="Grigoriev I.V."/>
        </authorList>
    </citation>
    <scope>NUCLEOTIDE SEQUENCE</scope>
    <source>
        <strain evidence="11">AH 40177</strain>
    </source>
</reference>
<feature type="compositionally biased region" description="Basic and acidic residues" evidence="9">
    <location>
        <begin position="458"/>
        <end position="470"/>
    </location>
</feature>
<dbReference type="GO" id="GO:0000724">
    <property type="term" value="P:double-strand break repair via homologous recombination"/>
    <property type="evidence" value="ECO:0007669"/>
    <property type="project" value="TreeGrafter"/>
</dbReference>
<dbReference type="GO" id="GO:0003677">
    <property type="term" value="F:DNA binding"/>
    <property type="evidence" value="ECO:0007669"/>
    <property type="project" value="InterPro"/>
</dbReference>
<evidence type="ECO:0000256" key="5">
    <source>
        <dbReference type="ARBA" id="ARBA00023172"/>
    </source>
</evidence>
<dbReference type="Gene3D" id="3.40.1440.10">
    <property type="entry name" value="GIY-YIG endonuclease"/>
    <property type="match status" value="1"/>
</dbReference>
<dbReference type="Pfam" id="PF21202">
    <property type="entry name" value="SLX1_C"/>
    <property type="match status" value="1"/>
</dbReference>
<comment type="caution">
    <text evidence="8">Lacks conserved residue(s) required for the propagation of feature annotation.</text>
</comment>
<evidence type="ECO:0000256" key="8">
    <source>
        <dbReference type="HAMAP-Rule" id="MF_03100"/>
    </source>
</evidence>
<keyword evidence="12" id="KW-1185">Reference proteome</keyword>
<dbReference type="SMART" id="SM00384">
    <property type="entry name" value="AT_hook"/>
    <property type="match status" value="3"/>
</dbReference>
<comment type="similarity">
    <text evidence="8">Belongs to the SLX1 family.</text>
</comment>
<dbReference type="GO" id="GO:0008821">
    <property type="term" value="F:crossover junction DNA endonuclease activity"/>
    <property type="evidence" value="ECO:0007669"/>
    <property type="project" value="TreeGrafter"/>
</dbReference>
<dbReference type="InterPro" id="IPR050381">
    <property type="entry name" value="SLX1_endonuclease"/>
</dbReference>
<comment type="subcellular location">
    <subcellularLocation>
        <location evidence="8">Nucleus</location>
    </subcellularLocation>
</comment>
<dbReference type="Gene3D" id="3.30.40.10">
    <property type="entry name" value="Zinc/RING finger domain, C3HC4 (zinc finger)"/>
    <property type="match status" value="1"/>
</dbReference>
<dbReference type="HAMAP" id="MF_03100">
    <property type="entry name" value="Endonuc_su_Slx1"/>
    <property type="match status" value="1"/>
</dbReference>
<dbReference type="AlphaFoldDB" id="A0A9P5PX62"/>
<dbReference type="InterPro" id="IPR000305">
    <property type="entry name" value="GIY-YIG_endonuc"/>
</dbReference>
<feature type="compositionally biased region" description="Basic residues" evidence="9">
    <location>
        <begin position="353"/>
        <end position="366"/>
    </location>
</feature>
<keyword evidence="7 8" id="KW-0539">Nucleus</keyword>
<evidence type="ECO:0000256" key="7">
    <source>
        <dbReference type="ARBA" id="ARBA00023242"/>
    </source>
</evidence>
<evidence type="ECO:0000256" key="2">
    <source>
        <dbReference type="ARBA" id="ARBA00022759"/>
    </source>
</evidence>
<keyword evidence="5 8" id="KW-0233">DNA recombination</keyword>
<dbReference type="Proteomes" id="UP000772434">
    <property type="component" value="Unassembled WGS sequence"/>
</dbReference>
<comment type="caution">
    <text evidence="11">The sequence shown here is derived from an EMBL/GenBank/DDBJ whole genome shotgun (WGS) entry which is preliminary data.</text>
</comment>
<dbReference type="PROSITE" id="PS51257">
    <property type="entry name" value="PROKAR_LIPOPROTEIN"/>
    <property type="match status" value="1"/>
</dbReference>
<keyword evidence="6 8" id="KW-0234">DNA repair</keyword>
<dbReference type="PROSITE" id="PS50164">
    <property type="entry name" value="GIY_YIG"/>
    <property type="match status" value="1"/>
</dbReference>
<proteinExistence type="inferred from homology"/>
<keyword evidence="2 8" id="KW-0255">Endonuclease</keyword>
<name>A0A9P5PX62_9AGAR</name>
<keyword evidence="3 8" id="KW-0227">DNA damage</keyword>
<keyword evidence="4 8" id="KW-0378">Hydrolase</keyword>
<evidence type="ECO:0000259" key="10">
    <source>
        <dbReference type="PROSITE" id="PS50164"/>
    </source>
</evidence>
<keyword evidence="1 8" id="KW-0540">Nuclease</keyword>
<feature type="compositionally biased region" description="Basic residues" evidence="9">
    <location>
        <begin position="482"/>
        <end position="491"/>
    </location>
</feature>
<evidence type="ECO:0000313" key="11">
    <source>
        <dbReference type="EMBL" id="KAF9070888.1"/>
    </source>
</evidence>
<protein>
    <recommendedName>
        <fullName evidence="10">GIY-YIG domain-containing protein</fullName>
    </recommendedName>
</protein>
<dbReference type="PANTHER" id="PTHR20208:SF10">
    <property type="entry name" value="STRUCTURE-SPECIFIC ENDONUCLEASE SUBUNIT SLX1"/>
    <property type="match status" value="1"/>
</dbReference>
<organism evidence="11 12">
    <name type="scientific">Rhodocollybia butyracea</name>
    <dbReference type="NCBI Taxonomy" id="206335"/>
    <lineage>
        <taxon>Eukaryota</taxon>
        <taxon>Fungi</taxon>
        <taxon>Dikarya</taxon>
        <taxon>Basidiomycota</taxon>
        <taxon>Agaricomycotina</taxon>
        <taxon>Agaricomycetes</taxon>
        <taxon>Agaricomycetidae</taxon>
        <taxon>Agaricales</taxon>
        <taxon>Marasmiineae</taxon>
        <taxon>Omphalotaceae</taxon>
        <taxon>Rhodocollybia</taxon>
    </lineage>
</organism>
<dbReference type="InterPro" id="IPR035901">
    <property type="entry name" value="GIY-YIG_endonuc_sf"/>
</dbReference>
<comment type="cofactor">
    <cofactor evidence="8">
        <name>a divalent metal cation</name>
        <dbReference type="ChEBI" id="CHEBI:60240"/>
    </cofactor>
</comment>
<dbReference type="EMBL" id="JADNRY010000037">
    <property type="protein sequence ID" value="KAF9070888.1"/>
    <property type="molecule type" value="Genomic_DNA"/>
</dbReference>
<dbReference type="FunFam" id="3.40.1440.10:FF:000006">
    <property type="entry name" value="Structure-specific endonuclease subunit SLX1"/>
    <property type="match status" value="1"/>
</dbReference>
<feature type="domain" description="GIY-YIG" evidence="10">
    <location>
        <begin position="18"/>
        <end position="100"/>
    </location>
</feature>
<comment type="subunit">
    <text evidence="8">Forms a heterodimer with SLX4.</text>
</comment>
<dbReference type="InterPro" id="IPR017956">
    <property type="entry name" value="AT_hook_DNA-bd_motif"/>
</dbReference>
<dbReference type="CDD" id="cd10455">
    <property type="entry name" value="GIY-YIG_SLX1"/>
    <property type="match status" value="1"/>
</dbReference>
<evidence type="ECO:0000313" key="12">
    <source>
        <dbReference type="Proteomes" id="UP000772434"/>
    </source>
</evidence>
<dbReference type="OrthoDB" id="24645at2759"/>
<accession>A0A9P5PX62</accession>
<dbReference type="Pfam" id="PF01541">
    <property type="entry name" value="GIY-YIG"/>
    <property type="match status" value="1"/>
</dbReference>
<sequence>MRTGPGNRSSLVSHTFPSFYACYLLKSVQTTNSKANYIGSTPNPPRRIRQHNGELTQGAWKTSRGRPWVMQIIVHGFPSRLAALGFEWAWQHPNVSRHLRDENGKVFSSTGRTLKQNIQILRFMVSVHPYNLWPLHVKIFTPQALKIWEELGTSAKKTIKGKGKEKATAIQSTVLPTGFTYTVELEGVDGKGAGGSGRKKPIQVQDEEEFTTKHLNKHLDILASKALVHCSVCREPLVNYVSEPLTNALCPHSSCSATAHLLCLSNLFLAQLGGSDAPLVPRGGSCPSCANYVLWGDVVKGCYRRAAGGAVTVEEDEEALDGMYTSDSLAQDDTGSDVEGSIGKGKAKEKGKAKVKRTISPRKKRELGRVESGSSSQGEQFDFHKVEEEQYSYDPDSRTRTSPYKLKIGKTQVTLPTPVTPRARKSKSASRSPSEATPKKRARTKKEKVLGYESSESEGERFDFDAVERGSEDDDEGVPGVPKRKVGRPRKIPGLDEAGPSSALPKRKVGRPRKMPGPDDEAGPSAVSPKSAVKRGRPRKDVSRSSPKSHMKVSGSPSKRTFMGGAGGRAPNEVVPFEPPEAVTLPLFASDDDDTGVETEDLDRDDLVRSMSSLSVTSWSSR</sequence>
<evidence type="ECO:0000256" key="3">
    <source>
        <dbReference type="ARBA" id="ARBA00022763"/>
    </source>
</evidence>
<evidence type="ECO:0000256" key="9">
    <source>
        <dbReference type="SAM" id="MobiDB-lite"/>
    </source>
</evidence>
<dbReference type="InterPro" id="IPR027520">
    <property type="entry name" value="Slx1"/>
</dbReference>
<evidence type="ECO:0000256" key="1">
    <source>
        <dbReference type="ARBA" id="ARBA00022722"/>
    </source>
</evidence>
<dbReference type="GO" id="GO:0017108">
    <property type="term" value="F:5'-flap endonuclease activity"/>
    <property type="evidence" value="ECO:0007669"/>
    <property type="project" value="InterPro"/>
</dbReference>
<evidence type="ECO:0000256" key="6">
    <source>
        <dbReference type="ARBA" id="ARBA00023204"/>
    </source>
</evidence>
<feature type="compositionally biased region" description="Basic residues" evidence="9">
    <location>
        <begin position="505"/>
        <end position="514"/>
    </location>
</feature>